<reference evidence="10" key="1">
    <citation type="submission" date="2017-06" db="EMBL/GenBank/DDBJ databases">
        <authorList>
            <person name="Varghese N."/>
            <person name="Submissions S."/>
        </authorList>
    </citation>
    <scope>NUCLEOTIDE SEQUENCE [LARGE SCALE GENOMIC DNA]</scope>
    <source>
        <strain evidence="10">DSM 44485</strain>
    </source>
</reference>
<evidence type="ECO:0000313" key="9">
    <source>
        <dbReference type="EMBL" id="SNS49852.1"/>
    </source>
</evidence>
<feature type="transmembrane region" description="Helical" evidence="6">
    <location>
        <begin position="253"/>
        <end position="272"/>
    </location>
</feature>
<evidence type="ECO:0000256" key="5">
    <source>
        <dbReference type="ARBA" id="ARBA00023251"/>
    </source>
</evidence>
<evidence type="ECO:0000256" key="3">
    <source>
        <dbReference type="ARBA" id="ARBA00022989"/>
    </source>
</evidence>
<gene>
    <name evidence="9" type="ORF">SAMN06265355_11911</name>
</gene>
<dbReference type="PIRSF" id="PIRSF006648">
    <property type="entry name" value="DrrB"/>
    <property type="match status" value="1"/>
</dbReference>
<feature type="transmembrane region" description="Helical" evidence="6">
    <location>
        <begin position="159"/>
        <end position="183"/>
    </location>
</feature>
<keyword evidence="6" id="KW-0813">Transport</keyword>
<dbReference type="GO" id="GO:0046677">
    <property type="term" value="P:response to antibiotic"/>
    <property type="evidence" value="ECO:0007669"/>
    <property type="project" value="UniProtKB-KW"/>
</dbReference>
<organism evidence="9 10">
    <name type="scientific">Actinomadura mexicana</name>
    <dbReference type="NCBI Taxonomy" id="134959"/>
    <lineage>
        <taxon>Bacteria</taxon>
        <taxon>Bacillati</taxon>
        <taxon>Actinomycetota</taxon>
        <taxon>Actinomycetes</taxon>
        <taxon>Streptosporangiales</taxon>
        <taxon>Thermomonosporaceae</taxon>
        <taxon>Actinomadura</taxon>
    </lineage>
</organism>
<dbReference type="EMBL" id="FZNP01000019">
    <property type="protein sequence ID" value="SNS49852.1"/>
    <property type="molecule type" value="Genomic_DNA"/>
</dbReference>
<keyword evidence="6" id="KW-1003">Cell membrane</keyword>
<accession>A0A239F117</accession>
<feature type="transmembrane region" description="Helical" evidence="6">
    <location>
        <begin position="125"/>
        <end position="153"/>
    </location>
</feature>
<feature type="transmembrane region" description="Helical" evidence="6">
    <location>
        <begin position="53"/>
        <end position="76"/>
    </location>
</feature>
<evidence type="ECO:0000259" key="8">
    <source>
        <dbReference type="PROSITE" id="PS51012"/>
    </source>
</evidence>
<dbReference type="PROSITE" id="PS51012">
    <property type="entry name" value="ABC_TM2"/>
    <property type="match status" value="1"/>
</dbReference>
<dbReference type="InterPro" id="IPR047817">
    <property type="entry name" value="ABC2_TM_bact-type"/>
</dbReference>
<comment type="subcellular location">
    <subcellularLocation>
        <location evidence="6">Cell membrane</location>
        <topology evidence="6">Multi-pass membrane protein</topology>
    </subcellularLocation>
    <subcellularLocation>
        <location evidence="1">Membrane</location>
        <topology evidence="1">Multi-pass membrane protein</topology>
    </subcellularLocation>
</comment>
<dbReference type="OrthoDB" id="8988363at2"/>
<feature type="transmembrane region" description="Helical" evidence="6">
    <location>
        <begin position="82"/>
        <end position="105"/>
    </location>
</feature>
<feature type="domain" description="ABC transmembrane type-2" evidence="8">
    <location>
        <begin position="48"/>
        <end position="275"/>
    </location>
</feature>
<keyword evidence="10" id="KW-1185">Reference proteome</keyword>
<evidence type="ECO:0000256" key="4">
    <source>
        <dbReference type="ARBA" id="ARBA00023136"/>
    </source>
</evidence>
<proteinExistence type="inferred from homology"/>
<dbReference type="PANTHER" id="PTHR43229:SF2">
    <property type="entry name" value="NODULATION PROTEIN J"/>
    <property type="match status" value="1"/>
</dbReference>
<dbReference type="AlphaFoldDB" id="A0A239F117"/>
<keyword evidence="5" id="KW-0046">Antibiotic resistance</keyword>
<sequence>MTTSQPVAGESVRGPLLTPGERPPRAGMLSASLTFAFRSLLKIRRAPEGLFGALLQAVMFTLLFTYLFGGAIAGSPGEYLDFFLPGVSVIAIVLASMNTGFVLNVDIDQGVFDRVRSLPVWQSSVLVGAMLGDVVRYAVASVVPLLLGLALGFRPDGGLAGVVLALLFLQVFAFSLAWIWALVGVAVRPAASAQMLIITLDSILLFGSNIIAPRETMPSWLQTVIGVNPITHAATAVRGLMQGTETAGQMGRAFLACAILVAVFAPLTAYAYSRRGRG</sequence>
<dbReference type="PANTHER" id="PTHR43229">
    <property type="entry name" value="NODULATION PROTEIN J"/>
    <property type="match status" value="1"/>
</dbReference>
<dbReference type="RefSeq" id="WP_089316004.1">
    <property type="nucleotide sequence ID" value="NZ_FZNP01000019.1"/>
</dbReference>
<dbReference type="InterPro" id="IPR013525">
    <property type="entry name" value="ABC2_TM"/>
</dbReference>
<keyword evidence="4 6" id="KW-0472">Membrane</keyword>
<feature type="transmembrane region" description="Helical" evidence="6">
    <location>
        <begin position="195"/>
        <end position="212"/>
    </location>
</feature>
<name>A0A239F117_9ACTN</name>
<evidence type="ECO:0000313" key="10">
    <source>
        <dbReference type="Proteomes" id="UP000198420"/>
    </source>
</evidence>
<dbReference type="Pfam" id="PF01061">
    <property type="entry name" value="ABC2_membrane"/>
    <property type="match status" value="1"/>
</dbReference>
<evidence type="ECO:0000256" key="2">
    <source>
        <dbReference type="ARBA" id="ARBA00022692"/>
    </source>
</evidence>
<dbReference type="GO" id="GO:0043190">
    <property type="term" value="C:ATP-binding cassette (ABC) transporter complex"/>
    <property type="evidence" value="ECO:0007669"/>
    <property type="project" value="InterPro"/>
</dbReference>
<keyword evidence="2 6" id="KW-0812">Transmembrane</keyword>
<feature type="region of interest" description="Disordered" evidence="7">
    <location>
        <begin position="1"/>
        <end position="24"/>
    </location>
</feature>
<evidence type="ECO:0000256" key="7">
    <source>
        <dbReference type="SAM" id="MobiDB-lite"/>
    </source>
</evidence>
<dbReference type="InterPro" id="IPR051784">
    <property type="entry name" value="Nod_factor_ABC_transporter"/>
</dbReference>
<keyword evidence="3 6" id="KW-1133">Transmembrane helix</keyword>
<protein>
    <recommendedName>
        <fullName evidence="6">Transport permease protein</fullName>
    </recommendedName>
</protein>
<evidence type="ECO:0000256" key="1">
    <source>
        <dbReference type="ARBA" id="ARBA00004141"/>
    </source>
</evidence>
<comment type="similarity">
    <text evidence="6">Belongs to the ABC-2 integral membrane protein family.</text>
</comment>
<dbReference type="GO" id="GO:0140359">
    <property type="term" value="F:ABC-type transporter activity"/>
    <property type="evidence" value="ECO:0007669"/>
    <property type="project" value="InterPro"/>
</dbReference>
<dbReference type="InterPro" id="IPR000412">
    <property type="entry name" value="ABC_2_transport"/>
</dbReference>
<dbReference type="Proteomes" id="UP000198420">
    <property type="component" value="Unassembled WGS sequence"/>
</dbReference>
<evidence type="ECO:0000256" key="6">
    <source>
        <dbReference type="RuleBase" id="RU361157"/>
    </source>
</evidence>